<accession>A0A0P4WGB1</accession>
<evidence type="ECO:0000256" key="1">
    <source>
        <dbReference type="ARBA" id="ARBA00008685"/>
    </source>
</evidence>
<dbReference type="InterPro" id="IPR001320">
    <property type="entry name" value="Iontro_rcpt_C"/>
</dbReference>
<protein>
    <recommendedName>
        <fullName evidence="2">Ionotropic glutamate receptor C-terminal domain-containing protein</fullName>
    </recommendedName>
</protein>
<sequence length="153" mass="16832">MFFLIQAHMFTSRRSVGSSDMIPKQSKSRRLPSGAAAPYGWLWSLGKSVLWTWSTLIAQSVPWQPVGGLVRCVAGMWLLAAFILGNVYRSNLKAMLTIPRINIPFDSVDGLADSDVPTAILRGSKIHRQILVGVDRTRGGDASWQTVCCAWPS</sequence>
<proteinExistence type="inferred from homology"/>
<organism evidence="3">
    <name type="scientific">Scylla olivacea</name>
    <name type="common">Orange mud crab</name>
    <name type="synonym">Cancer olivacea</name>
    <dbReference type="NCBI Taxonomy" id="85551"/>
    <lineage>
        <taxon>Eukaryota</taxon>
        <taxon>Metazoa</taxon>
        <taxon>Ecdysozoa</taxon>
        <taxon>Arthropoda</taxon>
        <taxon>Crustacea</taxon>
        <taxon>Multicrustacea</taxon>
        <taxon>Malacostraca</taxon>
        <taxon>Eumalacostraca</taxon>
        <taxon>Eucarida</taxon>
        <taxon>Decapoda</taxon>
        <taxon>Pleocyemata</taxon>
        <taxon>Brachyura</taxon>
        <taxon>Eubrachyura</taxon>
        <taxon>Portunoidea</taxon>
        <taxon>Portunidae</taxon>
        <taxon>Portuninae</taxon>
        <taxon>Scylla</taxon>
    </lineage>
</organism>
<dbReference type="Pfam" id="PF00060">
    <property type="entry name" value="Lig_chan"/>
    <property type="match status" value="1"/>
</dbReference>
<evidence type="ECO:0000313" key="3">
    <source>
        <dbReference type="EMBL" id="JAI65575.1"/>
    </source>
</evidence>
<dbReference type="Gene3D" id="1.10.287.70">
    <property type="match status" value="1"/>
</dbReference>
<dbReference type="AlphaFoldDB" id="A0A0P4WGB1"/>
<feature type="domain" description="Ionotropic glutamate receptor C-terminal" evidence="2">
    <location>
        <begin position="39"/>
        <end position="115"/>
    </location>
</feature>
<dbReference type="EMBL" id="GDRN01058619">
    <property type="protein sequence ID" value="JAI65575.1"/>
    <property type="molecule type" value="Transcribed_RNA"/>
</dbReference>
<dbReference type="GO" id="GO:0015276">
    <property type="term" value="F:ligand-gated monoatomic ion channel activity"/>
    <property type="evidence" value="ECO:0007669"/>
    <property type="project" value="InterPro"/>
</dbReference>
<comment type="similarity">
    <text evidence="1">Belongs to the glutamate-gated ion channel (TC 1.A.10.1) family.</text>
</comment>
<evidence type="ECO:0000259" key="2">
    <source>
        <dbReference type="Pfam" id="PF00060"/>
    </source>
</evidence>
<dbReference type="GO" id="GO:0016020">
    <property type="term" value="C:membrane"/>
    <property type="evidence" value="ECO:0007669"/>
    <property type="project" value="InterPro"/>
</dbReference>
<reference evidence="3" key="1">
    <citation type="submission" date="2015-09" db="EMBL/GenBank/DDBJ databases">
        <title>Scylla olivacea transcriptome.</title>
        <authorList>
            <person name="Ikhwanuddin M."/>
        </authorList>
    </citation>
    <scope>NUCLEOTIDE SEQUENCE</scope>
</reference>
<name>A0A0P4WGB1_SCYOL</name>